<reference evidence="3" key="2">
    <citation type="submission" date="2025-08" db="UniProtKB">
        <authorList>
            <consortium name="Ensembl"/>
        </authorList>
    </citation>
    <scope>IDENTIFICATION</scope>
</reference>
<dbReference type="GeneTree" id="ENSGT00940000163252"/>
<dbReference type="GO" id="GO:0003723">
    <property type="term" value="F:RNA binding"/>
    <property type="evidence" value="ECO:0007669"/>
    <property type="project" value="UniProtKB-KW"/>
</dbReference>
<protein>
    <submittedName>
        <fullName evidence="3">Uncharacterized protein</fullName>
    </submittedName>
</protein>
<evidence type="ECO:0000313" key="4">
    <source>
        <dbReference type="Proteomes" id="UP000005215"/>
    </source>
</evidence>
<dbReference type="PANTHER" id="PTHR13968">
    <property type="entry name" value="HETEROGENEOUS NUCLEAR RIBONUCLEOPROTEIN"/>
    <property type="match status" value="1"/>
</dbReference>
<organism evidence="3 4">
    <name type="scientific">Ictidomys tridecemlineatus</name>
    <name type="common">Thirteen-lined ground squirrel</name>
    <name type="synonym">Spermophilus tridecemlineatus</name>
    <dbReference type="NCBI Taxonomy" id="43179"/>
    <lineage>
        <taxon>Eukaryota</taxon>
        <taxon>Metazoa</taxon>
        <taxon>Chordata</taxon>
        <taxon>Craniata</taxon>
        <taxon>Vertebrata</taxon>
        <taxon>Euteleostomi</taxon>
        <taxon>Mammalia</taxon>
        <taxon>Eutheria</taxon>
        <taxon>Euarchontoglires</taxon>
        <taxon>Glires</taxon>
        <taxon>Rodentia</taxon>
        <taxon>Sciuromorpha</taxon>
        <taxon>Sciuridae</taxon>
        <taxon>Xerinae</taxon>
        <taxon>Marmotini</taxon>
        <taxon>Ictidomys</taxon>
    </lineage>
</organism>
<dbReference type="InParanoid" id="A0A287D6X4"/>
<reference evidence="4" key="1">
    <citation type="submission" date="2011-11" db="EMBL/GenBank/DDBJ databases">
        <title>The Draft Genome of Spermophilus tridecemlineatus.</title>
        <authorList>
            <consortium name="The Broad Institute Genome Assembly &amp; Analysis Group"/>
            <consortium name="Computational R&amp;D Group"/>
            <consortium name="and Sequencing Platform"/>
            <person name="Di Palma F."/>
            <person name="Alfoldi J."/>
            <person name="Johnson J."/>
            <person name="Berlin A."/>
            <person name="Gnerre S."/>
            <person name="Jaffe D."/>
            <person name="MacCallum I."/>
            <person name="Young S."/>
            <person name="Walker B.J."/>
            <person name="Lindblad-Toh K."/>
        </authorList>
    </citation>
    <scope>NUCLEOTIDE SEQUENCE [LARGE SCALE GENOMIC DNA]</scope>
</reference>
<feature type="region of interest" description="Disordered" evidence="2">
    <location>
        <begin position="42"/>
        <end position="92"/>
    </location>
</feature>
<dbReference type="Proteomes" id="UP000005215">
    <property type="component" value="Unassembled WGS sequence"/>
</dbReference>
<dbReference type="Ensembl" id="ENSSTOT00000043140.1">
    <property type="protein sequence ID" value="ENSSTOP00000029289.1"/>
    <property type="gene ID" value="ENSSTOG00000033479.1"/>
</dbReference>
<name>A0A287D6X4_ICTTR</name>
<dbReference type="AlphaFoldDB" id="A0A287D6X4"/>
<proteinExistence type="predicted"/>
<dbReference type="EMBL" id="AGTP01084136">
    <property type="status" value="NOT_ANNOTATED_CDS"/>
    <property type="molecule type" value="Genomic_DNA"/>
</dbReference>
<dbReference type="PANTHER" id="PTHR13968:SF3">
    <property type="entry name" value="HETEROGENEOUS NUCLEAR RIBONUCLEOPROTEINS C1_C2"/>
    <property type="match status" value="1"/>
</dbReference>
<dbReference type="InterPro" id="IPR051186">
    <property type="entry name" value="RRM_HNRPC/RALY_subfam"/>
</dbReference>
<accession>A0A287D6X4</accession>
<sequence>MASNVTNKADPHSMNSRVFMGNLNTLVVKKSDVEAIFSNALKKEETNVKMESEGEADDSLELIKDGEKEAEEGEDDRDGANVEDDSSAHSGV</sequence>
<feature type="compositionally biased region" description="Acidic residues" evidence="2">
    <location>
        <begin position="68"/>
        <end position="85"/>
    </location>
</feature>
<dbReference type="STRING" id="43179.ENSSTOP00000029289"/>
<keyword evidence="4" id="KW-1185">Reference proteome</keyword>
<feature type="compositionally biased region" description="Basic and acidic residues" evidence="2">
    <location>
        <begin position="42"/>
        <end position="52"/>
    </location>
</feature>
<evidence type="ECO:0000256" key="2">
    <source>
        <dbReference type="SAM" id="MobiDB-lite"/>
    </source>
</evidence>
<evidence type="ECO:0000313" key="3">
    <source>
        <dbReference type="Ensembl" id="ENSSTOP00000029289.1"/>
    </source>
</evidence>
<reference evidence="3" key="3">
    <citation type="submission" date="2025-09" db="UniProtKB">
        <authorList>
            <consortium name="Ensembl"/>
        </authorList>
    </citation>
    <scope>IDENTIFICATION</scope>
</reference>
<keyword evidence="1" id="KW-0694">RNA-binding</keyword>
<dbReference type="GO" id="GO:0005634">
    <property type="term" value="C:nucleus"/>
    <property type="evidence" value="ECO:0007669"/>
    <property type="project" value="TreeGrafter"/>
</dbReference>
<evidence type="ECO:0000256" key="1">
    <source>
        <dbReference type="ARBA" id="ARBA00022884"/>
    </source>
</evidence>